<sequence length="66" mass="6797">ASLICSKIFKGMAADLTGQLFVGDAILAVNGESLCDATHDDAVRALKKAGRVVDLHGMPNGLISTV</sequence>
<dbReference type="SUPFAM" id="SSF50156">
    <property type="entry name" value="PDZ domain-like"/>
    <property type="match status" value="1"/>
</dbReference>
<accession>A0ABD6EZ25</accession>
<evidence type="ECO:0000313" key="6">
    <source>
        <dbReference type="Proteomes" id="UP001608902"/>
    </source>
</evidence>
<protein>
    <recommendedName>
        <fullName evidence="4">PDZ domain-containing protein</fullName>
    </recommendedName>
</protein>
<dbReference type="AlphaFoldDB" id="A0ABD6EZ25"/>
<keyword evidence="3" id="KW-0963">Cytoplasm</keyword>
<name>A0ABD6EZ25_9BILA</name>
<dbReference type="GO" id="GO:0005856">
    <property type="term" value="C:cytoskeleton"/>
    <property type="evidence" value="ECO:0007669"/>
    <property type="project" value="UniProtKB-SubCell"/>
</dbReference>
<comment type="caution">
    <text evidence="5">The sequence shown here is derived from an EMBL/GenBank/DDBJ whole genome shotgun (WGS) entry which is preliminary data.</text>
</comment>
<comment type="similarity">
    <text evidence="2">Belongs to the syntrophin family.</text>
</comment>
<evidence type="ECO:0000256" key="1">
    <source>
        <dbReference type="ARBA" id="ARBA00004245"/>
    </source>
</evidence>
<evidence type="ECO:0000256" key="2">
    <source>
        <dbReference type="ARBA" id="ARBA00010798"/>
    </source>
</evidence>
<dbReference type="Pfam" id="PF00595">
    <property type="entry name" value="PDZ"/>
    <property type="match status" value="1"/>
</dbReference>
<dbReference type="PANTHER" id="PTHR10554">
    <property type="entry name" value="SYNTROPHIN"/>
    <property type="match status" value="1"/>
</dbReference>
<dbReference type="EMBL" id="JBGFUD010020424">
    <property type="protein sequence ID" value="MFH4984715.1"/>
    <property type="molecule type" value="Genomic_DNA"/>
</dbReference>
<gene>
    <name evidence="5" type="ORF">AB6A40_011424</name>
</gene>
<comment type="subcellular location">
    <subcellularLocation>
        <location evidence="1">Cytoplasm</location>
        <location evidence="1">Cytoskeleton</location>
    </subcellularLocation>
</comment>
<dbReference type="InterPro" id="IPR001478">
    <property type="entry name" value="PDZ"/>
</dbReference>
<dbReference type="PANTHER" id="PTHR10554:SF12">
    <property type="entry name" value="IP02644P"/>
    <property type="match status" value="1"/>
</dbReference>
<dbReference type="InterPro" id="IPR015482">
    <property type="entry name" value="Syntrophin"/>
</dbReference>
<dbReference type="Gene3D" id="2.30.42.10">
    <property type="match status" value="1"/>
</dbReference>
<evidence type="ECO:0000256" key="3">
    <source>
        <dbReference type="ARBA" id="ARBA00023212"/>
    </source>
</evidence>
<organism evidence="5 6">
    <name type="scientific">Gnathostoma spinigerum</name>
    <dbReference type="NCBI Taxonomy" id="75299"/>
    <lineage>
        <taxon>Eukaryota</taxon>
        <taxon>Metazoa</taxon>
        <taxon>Ecdysozoa</taxon>
        <taxon>Nematoda</taxon>
        <taxon>Chromadorea</taxon>
        <taxon>Rhabditida</taxon>
        <taxon>Spirurina</taxon>
        <taxon>Gnathostomatomorpha</taxon>
        <taxon>Gnathostomatoidea</taxon>
        <taxon>Gnathostomatidae</taxon>
        <taxon>Gnathostoma</taxon>
    </lineage>
</organism>
<feature type="domain" description="PDZ" evidence="4">
    <location>
        <begin position="1"/>
        <end position="55"/>
    </location>
</feature>
<feature type="non-terminal residue" evidence="5">
    <location>
        <position position="1"/>
    </location>
</feature>
<proteinExistence type="inferred from homology"/>
<dbReference type="InterPro" id="IPR036034">
    <property type="entry name" value="PDZ_sf"/>
</dbReference>
<keyword evidence="3" id="KW-0206">Cytoskeleton</keyword>
<evidence type="ECO:0000313" key="5">
    <source>
        <dbReference type="EMBL" id="MFH4984715.1"/>
    </source>
</evidence>
<dbReference type="Proteomes" id="UP001608902">
    <property type="component" value="Unassembled WGS sequence"/>
</dbReference>
<reference evidence="5 6" key="1">
    <citation type="submission" date="2024-08" db="EMBL/GenBank/DDBJ databases">
        <title>Gnathostoma spinigerum genome.</title>
        <authorList>
            <person name="Gonzalez-Bertolin B."/>
            <person name="Monzon S."/>
            <person name="Zaballos A."/>
            <person name="Jimenez P."/>
            <person name="Dekumyoy P."/>
            <person name="Varona S."/>
            <person name="Cuesta I."/>
            <person name="Sumanam S."/>
            <person name="Adisakwattana P."/>
            <person name="Gasser R.B."/>
            <person name="Hernandez-Gonzalez A."/>
            <person name="Young N.D."/>
            <person name="Perteguer M.J."/>
        </authorList>
    </citation>
    <scope>NUCLEOTIDE SEQUENCE [LARGE SCALE GENOMIC DNA]</scope>
    <source>
        <strain evidence="5">AL3</strain>
        <tissue evidence="5">Liver</tissue>
    </source>
</reference>
<evidence type="ECO:0000259" key="4">
    <source>
        <dbReference type="PROSITE" id="PS50106"/>
    </source>
</evidence>
<dbReference type="PROSITE" id="PS50106">
    <property type="entry name" value="PDZ"/>
    <property type="match status" value="1"/>
</dbReference>
<keyword evidence="6" id="KW-1185">Reference proteome</keyword>